<dbReference type="PANTHER" id="PTHR21198">
    <property type="entry name" value="GLUTAMATE RACEMASE"/>
    <property type="match status" value="1"/>
</dbReference>
<reference evidence="4" key="1">
    <citation type="submission" date="2016-10" db="EMBL/GenBank/DDBJ databases">
        <authorList>
            <person name="Varghese N."/>
            <person name="Submissions S."/>
        </authorList>
    </citation>
    <scope>NUCLEOTIDE SEQUENCE [LARGE SCALE GENOMIC DNA]</scope>
    <source>
        <strain evidence="4">DSM 23422</strain>
    </source>
</reference>
<dbReference type="InterPro" id="IPR001920">
    <property type="entry name" value="Asp/Glu_race"/>
</dbReference>
<dbReference type="STRING" id="394264.SAMN04488040_0706"/>
<dbReference type="NCBIfam" id="TIGR00035">
    <property type="entry name" value="asp_race"/>
    <property type="match status" value="1"/>
</dbReference>
<gene>
    <name evidence="3" type="ORF">SAMN04488040_0706</name>
</gene>
<dbReference type="PROSITE" id="PS00924">
    <property type="entry name" value="ASP_GLU_RACEMASE_2"/>
    <property type="match status" value="1"/>
</dbReference>
<dbReference type="PROSITE" id="PS00923">
    <property type="entry name" value="ASP_GLU_RACEMASE_1"/>
    <property type="match status" value="1"/>
</dbReference>
<dbReference type="Proteomes" id="UP000199239">
    <property type="component" value="Unassembled WGS sequence"/>
</dbReference>
<dbReference type="GO" id="GO:0047661">
    <property type="term" value="F:amino-acid racemase activity"/>
    <property type="evidence" value="ECO:0007669"/>
    <property type="project" value="InterPro"/>
</dbReference>
<comment type="similarity">
    <text evidence="1">Belongs to the aspartate/glutamate racemases family.</text>
</comment>
<dbReference type="OrthoDB" id="9803739at2"/>
<dbReference type="AlphaFoldDB" id="A0A1I6QFU5"/>
<dbReference type="PANTHER" id="PTHR21198:SF7">
    <property type="entry name" value="ASPARTATE-GLUTAMATE RACEMASE FAMILY"/>
    <property type="match status" value="1"/>
</dbReference>
<name>A0A1I6QFU5_9RHOB</name>
<evidence type="ECO:0000256" key="1">
    <source>
        <dbReference type="ARBA" id="ARBA00007847"/>
    </source>
</evidence>
<dbReference type="SUPFAM" id="SSF53681">
    <property type="entry name" value="Aspartate/glutamate racemase"/>
    <property type="match status" value="4"/>
</dbReference>
<dbReference type="Pfam" id="PF01177">
    <property type="entry name" value="Asp_Glu_race"/>
    <property type="match status" value="2"/>
</dbReference>
<evidence type="ECO:0000256" key="2">
    <source>
        <dbReference type="ARBA" id="ARBA00023235"/>
    </source>
</evidence>
<dbReference type="InterPro" id="IPR004380">
    <property type="entry name" value="Asp_race"/>
</dbReference>
<dbReference type="Gene3D" id="3.40.50.1860">
    <property type="match status" value="4"/>
</dbReference>
<proteinExistence type="inferred from homology"/>
<accession>A0A1I6QFU5</accession>
<sequence>MARPGLKLGIVGGLGARAGADILNQLVRLTPVKSEGDHREISFEQKPLVEALSVASPDYAPVHRKFYVFDALSRMEKSGCDAAMLPCFITHTFLEELRAELGLKLISMSDAIRKYLDQHHSDASQVGILTTPFVRKDGLFDRILGPNRAAVFPAPWAEDAMIKAIYGPTGFKAGGPVDTIEAAIRTAIESLEDQGAEVIVPGMTEIPVILSDFPKDRRFTILSTNEIYARFALEETGQATQKPFKIGVLGGVGPAATADFMSKIVNTTQAEKDQDHIKVIVEQNPQIPDRTANLVADGADPTLALYATAKKLERGGADIIAIPCNTAHAYVDRLQRHLDIPIVNMLTETVDHIAKISPTVRTVGILATSGTIASRLYQDALRAAGIRAVIPNKSEQDRVMDAIYGPLGVKAGYTSGLCAEHITAVVKSLRAQYADAIILGCTELPLIELDDDLARSMRLIDPTQVLASKCISTSIAMQGAR</sequence>
<dbReference type="InterPro" id="IPR015942">
    <property type="entry name" value="Asp/Glu/hydantoin_racemase"/>
</dbReference>
<keyword evidence="2" id="KW-0413">Isomerase</keyword>
<dbReference type="EMBL" id="FPAJ01000001">
    <property type="protein sequence ID" value="SFS51314.1"/>
    <property type="molecule type" value="Genomic_DNA"/>
</dbReference>
<dbReference type="RefSeq" id="WP_093914932.1">
    <property type="nucleotide sequence ID" value="NZ_FPAJ01000001.1"/>
</dbReference>
<dbReference type="InterPro" id="IPR018187">
    <property type="entry name" value="Asp/Glu_racemase_AS_1"/>
</dbReference>
<evidence type="ECO:0000313" key="3">
    <source>
        <dbReference type="EMBL" id="SFS51314.1"/>
    </source>
</evidence>
<protein>
    <submittedName>
        <fullName evidence="3">Aspartate racemase</fullName>
    </submittedName>
</protein>
<organism evidence="3 4">
    <name type="scientific">Sulfitobacter marinus</name>
    <dbReference type="NCBI Taxonomy" id="394264"/>
    <lineage>
        <taxon>Bacteria</taxon>
        <taxon>Pseudomonadati</taxon>
        <taxon>Pseudomonadota</taxon>
        <taxon>Alphaproteobacteria</taxon>
        <taxon>Rhodobacterales</taxon>
        <taxon>Roseobacteraceae</taxon>
        <taxon>Sulfitobacter</taxon>
    </lineage>
</organism>
<keyword evidence="4" id="KW-1185">Reference proteome</keyword>
<evidence type="ECO:0000313" key="4">
    <source>
        <dbReference type="Proteomes" id="UP000199239"/>
    </source>
</evidence>
<dbReference type="InterPro" id="IPR033134">
    <property type="entry name" value="Asp/Glu_racemase_AS_2"/>
</dbReference>